<dbReference type="SFLD" id="SFLDG01129">
    <property type="entry name" value="C1.5:_HAD__Beta-PGM__Phosphata"/>
    <property type="match status" value="1"/>
</dbReference>
<accession>A0A382DCW7</accession>
<dbReference type="AlphaFoldDB" id="A0A382DCW7"/>
<evidence type="ECO:0000313" key="1">
    <source>
        <dbReference type="EMBL" id="SVB35511.1"/>
    </source>
</evidence>
<reference evidence="1" key="1">
    <citation type="submission" date="2018-05" db="EMBL/GenBank/DDBJ databases">
        <authorList>
            <person name="Lanie J.A."/>
            <person name="Ng W.-L."/>
            <person name="Kazmierczak K.M."/>
            <person name="Andrzejewski T.M."/>
            <person name="Davidsen T.M."/>
            <person name="Wayne K.J."/>
            <person name="Tettelin H."/>
            <person name="Glass J.I."/>
            <person name="Rusch D."/>
            <person name="Podicherti R."/>
            <person name="Tsui H.-C.T."/>
            <person name="Winkler M.E."/>
        </authorList>
    </citation>
    <scope>NUCLEOTIDE SEQUENCE</scope>
</reference>
<dbReference type="PANTHER" id="PTHR43434:SF20">
    <property type="entry name" value="5'-NUCLEOTIDASE"/>
    <property type="match status" value="1"/>
</dbReference>
<sequence length="216" mass="24603">MTHVKRHVIFDLDGTLINSSESVLGSFASAFENCNRELKYPLTEEIIGPPLMETLSNLSGTKDPSVLELLAQQFKKNYDEEGFLQTKVYPGISVMLGNLMRHDICMYVVTNKRIAPTLKILHHLGWDHYFVNICCTDSFNELAKSKADLIKHTLEIHNIKNEVFYIGDTEEDMIASRDAKVPFVFVKWGYGSLTFSDQHFQVSKPEQILDCIVAKQ</sequence>
<name>A0A382DCW7_9ZZZZ</name>
<dbReference type="Gene3D" id="1.10.150.240">
    <property type="entry name" value="Putative phosphatase, domain 2"/>
    <property type="match status" value="1"/>
</dbReference>
<dbReference type="InterPro" id="IPR050155">
    <property type="entry name" value="HAD-like_hydrolase_sf"/>
</dbReference>
<dbReference type="InterPro" id="IPR036412">
    <property type="entry name" value="HAD-like_sf"/>
</dbReference>
<dbReference type="GO" id="GO:0004713">
    <property type="term" value="F:protein tyrosine kinase activity"/>
    <property type="evidence" value="ECO:0007669"/>
    <property type="project" value="TreeGrafter"/>
</dbReference>
<evidence type="ECO:0008006" key="2">
    <source>
        <dbReference type="Google" id="ProtNLM"/>
    </source>
</evidence>
<dbReference type="SUPFAM" id="SSF56784">
    <property type="entry name" value="HAD-like"/>
    <property type="match status" value="1"/>
</dbReference>
<proteinExistence type="predicted"/>
<dbReference type="PANTHER" id="PTHR43434">
    <property type="entry name" value="PHOSPHOGLYCOLATE PHOSPHATASE"/>
    <property type="match status" value="1"/>
</dbReference>
<gene>
    <name evidence="1" type="ORF">METZ01_LOCUS188365</name>
</gene>
<dbReference type="InterPro" id="IPR023198">
    <property type="entry name" value="PGP-like_dom2"/>
</dbReference>
<dbReference type="GO" id="GO:0005829">
    <property type="term" value="C:cytosol"/>
    <property type="evidence" value="ECO:0007669"/>
    <property type="project" value="TreeGrafter"/>
</dbReference>
<dbReference type="Pfam" id="PF13419">
    <property type="entry name" value="HAD_2"/>
    <property type="match status" value="1"/>
</dbReference>
<dbReference type="Gene3D" id="3.40.50.1000">
    <property type="entry name" value="HAD superfamily/HAD-like"/>
    <property type="match status" value="1"/>
</dbReference>
<protein>
    <recommendedName>
        <fullName evidence="2">Phosphoglycolate phosphatase</fullName>
    </recommendedName>
</protein>
<organism evidence="1">
    <name type="scientific">marine metagenome</name>
    <dbReference type="NCBI Taxonomy" id="408172"/>
    <lineage>
        <taxon>unclassified sequences</taxon>
        <taxon>metagenomes</taxon>
        <taxon>ecological metagenomes</taxon>
    </lineage>
</organism>
<dbReference type="InterPro" id="IPR041492">
    <property type="entry name" value="HAD_2"/>
</dbReference>
<dbReference type="SFLD" id="SFLDS00003">
    <property type="entry name" value="Haloacid_Dehalogenase"/>
    <property type="match status" value="1"/>
</dbReference>
<dbReference type="EMBL" id="UINC01038459">
    <property type="protein sequence ID" value="SVB35511.1"/>
    <property type="molecule type" value="Genomic_DNA"/>
</dbReference>
<dbReference type="InterPro" id="IPR023214">
    <property type="entry name" value="HAD_sf"/>
</dbReference>